<name>A0A7M7KZ79_VARDE</name>
<organism evidence="10 11">
    <name type="scientific">Varroa destructor</name>
    <name type="common">Honeybee mite</name>
    <dbReference type="NCBI Taxonomy" id="109461"/>
    <lineage>
        <taxon>Eukaryota</taxon>
        <taxon>Metazoa</taxon>
        <taxon>Ecdysozoa</taxon>
        <taxon>Arthropoda</taxon>
        <taxon>Chelicerata</taxon>
        <taxon>Arachnida</taxon>
        <taxon>Acari</taxon>
        <taxon>Parasitiformes</taxon>
        <taxon>Mesostigmata</taxon>
        <taxon>Gamasina</taxon>
        <taxon>Dermanyssoidea</taxon>
        <taxon>Varroidae</taxon>
        <taxon>Varroa</taxon>
    </lineage>
</organism>
<dbReference type="InterPro" id="IPR036770">
    <property type="entry name" value="Ankyrin_rpt-contain_sf"/>
</dbReference>
<keyword evidence="7" id="KW-0472">Membrane</keyword>
<dbReference type="Proteomes" id="UP000594260">
    <property type="component" value="Unplaced"/>
</dbReference>
<keyword evidence="5" id="KW-0638">Presynaptic neurotoxin</keyword>
<dbReference type="RefSeq" id="XP_022671693.1">
    <property type="nucleotide sequence ID" value="XM_022815958.1"/>
</dbReference>
<evidence type="ECO:0000256" key="3">
    <source>
        <dbReference type="ARBA" id="ARBA00022537"/>
    </source>
</evidence>
<evidence type="ECO:0000256" key="7">
    <source>
        <dbReference type="ARBA" id="ARBA00023298"/>
    </source>
</evidence>
<dbReference type="PROSITE" id="PS50088">
    <property type="entry name" value="ANK_REPEAT"/>
    <property type="match status" value="2"/>
</dbReference>
<dbReference type="PANTHER" id="PTHR24171">
    <property type="entry name" value="ANKYRIN REPEAT DOMAIN-CONTAINING PROTEIN 39-RELATED"/>
    <property type="match status" value="1"/>
</dbReference>
<evidence type="ECO:0000256" key="6">
    <source>
        <dbReference type="ARBA" id="ARBA00023043"/>
    </source>
</evidence>
<accession>A0A7M7KZ79</accession>
<dbReference type="PROSITE" id="PS50297">
    <property type="entry name" value="ANK_REP_REGION"/>
    <property type="match status" value="2"/>
</dbReference>
<keyword evidence="4" id="KW-0677">Repeat</keyword>
<dbReference type="Gene3D" id="1.25.40.20">
    <property type="entry name" value="Ankyrin repeat-containing domain"/>
    <property type="match status" value="1"/>
</dbReference>
<feature type="repeat" description="ANK" evidence="8">
    <location>
        <begin position="204"/>
        <end position="237"/>
    </location>
</feature>
<dbReference type="SMART" id="SM00248">
    <property type="entry name" value="ANK"/>
    <property type="match status" value="3"/>
</dbReference>
<keyword evidence="3" id="KW-1052">Target cell membrane</keyword>
<comment type="subcellular location">
    <subcellularLocation>
        <location evidence="1">Target cell membrane</location>
    </subcellularLocation>
</comment>
<keyword evidence="7" id="KW-1053">Target membrane</keyword>
<dbReference type="AlphaFoldDB" id="A0A7M7KZ79"/>
<dbReference type="SUPFAM" id="SSF48403">
    <property type="entry name" value="Ankyrin repeat"/>
    <property type="match status" value="1"/>
</dbReference>
<evidence type="ECO:0000256" key="9">
    <source>
        <dbReference type="SAM" id="MobiDB-lite"/>
    </source>
</evidence>
<dbReference type="GO" id="GO:0006887">
    <property type="term" value="P:exocytosis"/>
    <property type="evidence" value="ECO:0007669"/>
    <property type="project" value="UniProtKB-KW"/>
</dbReference>
<evidence type="ECO:0000256" key="8">
    <source>
        <dbReference type="PROSITE-ProRule" id="PRU00023"/>
    </source>
</evidence>
<feature type="repeat" description="ANK" evidence="8">
    <location>
        <begin position="238"/>
        <end position="270"/>
    </location>
</feature>
<keyword evidence="6 8" id="KW-0040">ANK repeat</keyword>
<dbReference type="InParanoid" id="A0A7M7KZ79"/>
<keyword evidence="5" id="KW-0800">Toxin</keyword>
<dbReference type="GeneID" id="111254771"/>
<sequence>MAGGGGRTRHDSGVETDSDGSTTAMSVGSPPHRNNYPSSNQLDEGIIDAPSVSDLPPQEVKLLEIPRPQQMDMCPLVNDNSGLPLAAEERMSLKEGIISIPPLKNIDNGTENHTQQFFLEMKPSNKPAAPSSDDCSQSIGGGKILKHPTCRGRVSRVRANCMYPKKPPRKSDDNALREAAAANDVARCEELLKNGARADACDSRRRTALHFAATIRGGVPLVNLLLRHGADPNAQDVAGNTPMHLAICIHNGPVIQELLNHGSDLTAVDRSGRNPLQLATNRLRLILAETSKGAQGSCRHEVSEGARKETLKVSFLKLFAFNNYELI</sequence>
<proteinExistence type="predicted"/>
<evidence type="ECO:0000256" key="1">
    <source>
        <dbReference type="ARBA" id="ARBA00004175"/>
    </source>
</evidence>
<evidence type="ECO:0000256" key="2">
    <source>
        <dbReference type="ARBA" id="ARBA00022483"/>
    </source>
</evidence>
<evidence type="ECO:0000313" key="11">
    <source>
        <dbReference type="Proteomes" id="UP000594260"/>
    </source>
</evidence>
<evidence type="ECO:0000256" key="5">
    <source>
        <dbReference type="ARBA" id="ARBA00023028"/>
    </source>
</evidence>
<dbReference type="OrthoDB" id="496981at2759"/>
<dbReference type="Pfam" id="PF13857">
    <property type="entry name" value="Ank_5"/>
    <property type="match status" value="1"/>
</dbReference>
<feature type="region of interest" description="Disordered" evidence="9">
    <location>
        <begin position="1"/>
        <end position="53"/>
    </location>
</feature>
<keyword evidence="11" id="KW-1185">Reference proteome</keyword>
<dbReference type="GO" id="GO:0044231">
    <property type="term" value="C:host cell presynaptic membrane"/>
    <property type="evidence" value="ECO:0007669"/>
    <property type="project" value="UniProtKB-KW"/>
</dbReference>
<keyword evidence="2" id="KW-0268">Exocytosis</keyword>
<reference evidence="10" key="1">
    <citation type="submission" date="2021-01" db="UniProtKB">
        <authorList>
            <consortium name="EnsemblMetazoa"/>
        </authorList>
    </citation>
    <scope>IDENTIFICATION</scope>
</reference>
<dbReference type="InterPro" id="IPR002110">
    <property type="entry name" value="Ankyrin_rpt"/>
</dbReference>
<dbReference type="GO" id="GO:0044218">
    <property type="term" value="C:other organism cell membrane"/>
    <property type="evidence" value="ECO:0007669"/>
    <property type="project" value="UniProtKB-KW"/>
</dbReference>
<evidence type="ECO:0000256" key="4">
    <source>
        <dbReference type="ARBA" id="ARBA00022737"/>
    </source>
</evidence>
<dbReference type="KEGG" id="vde:111254771"/>
<dbReference type="EnsemblMetazoa" id="XM_022815958">
    <property type="protein sequence ID" value="XP_022671693"/>
    <property type="gene ID" value="LOC111254771"/>
</dbReference>
<keyword evidence="5" id="KW-0528">Neurotoxin</keyword>
<evidence type="ECO:0000313" key="10">
    <source>
        <dbReference type="EnsemblMetazoa" id="XP_022671693"/>
    </source>
</evidence>
<protein>
    <submittedName>
        <fullName evidence="10">Uncharacterized protein</fullName>
    </submittedName>
</protein>